<feature type="compositionally biased region" description="Pro residues" evidence="1">
    <location>
        <begin position="54"/>
        <end position="64"/>
    </location>
</feature>
<proteinExistence type="predicted"/>
<reference evidence="3" key="1">
    <citation type="submission" date="2016-11" db="UniProtKB">
        <authorList>
            <consortium name="WormBaseParasite"/>
        </authorList>
    </citation>
    <scope>IDENTIFICATION</scope>
</reference>
<sequence length="423" mass="47554">MPPPLAPKKDPNPKPRKTSKIEKKQNNSKERKAPRKAAPVPPPVQKSKETPRSVAPPTPAPPTKTAPNFRSQSRAVGGSRLAPTSVAEPTAVSPGNGNGSREGKGRLRGKDNKTGTTQRKQNGSGEGKKSAESDMKVGSKIEKKIKKSTTESTEVKSDFSDFDDKTPEKKPLNKDMASRFFKQMLESQKSRKRSVDSRTETKPETSQMSSALKSYRSQMLSLPISEPETEMFNENGEPIWAYQEEKEKFDEEGNLIANDILVKEMVLANIKVDEKSFYEYLMEYMSCELPRGNQLPEDYEFNVYGPIEQLEANNEYVNPEAVSYNTVRNAVESSEMAVKRFSQKHGGTEESDQQYQETSTMSLPPPKPSESAEELKQCPETVVTINKKETMNIIYDRHHPIESIQKFRKKLNSVKELLTQNDS</sequence>
<feature type="compositionally biased region" description="Basic and acidic residues" evidence="1">
    <location>
        <begin position="193"/>
        <end position="203"/>
    </location>
</feature>
<dbReference type="PANTHER" id="PTHR37444">
    <property type="entry name" value="PROTEIN CBG24900-RELATED"/>
    <property type="match status" value="1"/>
</dbReference>
<feature type="region of interest" description="Disordered" evidence="1">
    <location>
        <begin position="1"/>
        <end position="212"/>
    </location>
</feature>
<dbReference type="Proteomes" id="UP000095282">
    <property type="component" value="Unplaced"/>
</dbReference>
<feature type="compositionally biased region" description="Basic and acidic residues" evidence="1">
    <location>
        <begin position="153"/>
        <end position="177"/>
    </location>
</feature>
<feature type="compositionally biased region" description="Basic and acidic residues" evidence="1">
    <location>
        <begin position="126"/>
        <end position="142"/>
    </location>
</feature>
<feature type="region of interest" description="Disordered" evidence="1">
    <location>
        <begin position="338"/>
        <end position="377"/>
    </location>
</feature>
<dbReference type="WBParaSite" id="Csp11.Scaffold586.g4909.t1">
    <property type="protein sequence ID" value="Csp11.Scaffold586.g4909.t1"/>
    <property type="gene ID" value="Csp11.Scaffold586.g4909"/>
</dbReference>
<feature type="compositionally biased region" description="Polar residues" evidence="1">
    <location>
        <begin position="353"/>
        <end position="362"/>
    </location>
</feature>
<feature type="compositionally biased region" description="Basic and acidic residues" evidence="1">
    <location>
        <begin position="101"/>
        <end position="113"/>
    </location>
</feature>
<protein>
    <submittedName>
        <fullName evidence="3">Protein SPT2 homolog</fullName>
    </submittedName>
</protein>
<feature type="compositionally biased region" description="Polar residues" evidence="1">
    <location>
        <begin position="114"/>
        <end position="123"/>
    </location>
</feature>
<organism evidence="2 3">
    <name type="scientific">Caenorhabditis tropicalis</name>
    <dbReference type="NCBI Taxonomy" id="1561998"/>
    <lineage>
        <taxon>Eukaryota</taxon>
        <taxon>Metazoa</taxon>
        <taxon>Ecdysozoa</taxon>
        <taxon>Nematoda</taxon>
        <taxon>Chromadorea</taxon>
        <taxon>Rhabditida</taxon>
        <taxon>Rhabditina</taxon>
        <taxon>Rhabditomorpha</taxon>
        <taxon>Rhabditoidea</taxon>
        <taxon>Rhabditidae</taxon>
        <taxon>Peloderinae</taxon>
        <taxon>Caenorhabditis</taxon>
    </lineage>
</organism>
<feature type="compositionally biased region" description="Basic and acidic residues" evidence="1">
    <location>
        <begin position="7"/>
        <end position="31"/>
    </location>
</feature>
<name>A0A1I7TDP0_9PELO</name>
<keyword evidence="2" id="KW-1185">Reference proteome</keyword>
<dbReference type="AlphaFoldDB" id="A0A1I7TDP0"/>
<evidence type="ECO:0000313" key="3">
    <source>
        <dbReference type="WBParaSite" id="Csp11.Scaffold586.g4909.t1"/>
    </source>
</evidence>
<evidence type="ECO:0000256" key="1">
    <source>
        <dbReference type="SAM" id="MobiDB-lite"/>
    </source>
</evidence>
<accession>A0A1I7TDP0</accession>
<dbReference type="PANTHER" id="PTHR37444:SF1">
    <property type="entry name" value="HUN DOMAIN-CONTAINING PROTEIN-RELATED"/>
    <property type="match status" value="1"/>
</dbReference>
<evidence type="ECO:0000313" key="2">
    <source>
        <dbReference type="Proteomes" id="UP000095282"/>
    </source>
</evidence>